<dbReference type="SUPFAM" id="SSF53927">
    <property type="entry name" value="Cytidine deaminase-like"/>
    <property type="match status" value="1"/>
</dbReference>
<dbReference type="PROSITE" id="PS51747">
    <property type="entry name" value="CYT_DCMP_DEAMINASES_2"/>
    <property type="match status" value="1"/>
</dbReference>
<keyword evidence="15" id="KW-1185">Reference proteome</keyword>
<dbReference type="InterPro" id="IPR002734">
    <property type="entry name" value="RibDG_C"/>
</dbReference>
<evidence type="ECO:0000256" key="12">
    <source>
        <dbReference type="PIRNR" id="PIRNR006769"/>
    </source>
</evidence>
<comment type="pathway">
    <text evidence="2 12">Cofactor biosynthesis; riboflavin biosynthesis; 5-amino-6-(D-ribitylamino)uracil from GTP: step 2/4.</text>
</comment>
<evidence type="ECO:0000256" key="10">
    <source>
        <dbReference type="ARBA" id="ARBA00023002"/>
    </source>
</evidence>
<keyword evidence="7 12" id="KW-0479">Metal-binding</keyword>
<comment type="similarity">
    <text evidence="5 12">In the C-terminal section; belongs to the HTP reductase family.</text>
</comment>
<evidence type="ECO:0000256" key="6">
    <source>
        <dbReference type="ARBA" id="ARBA00022619"/>
    </source>
</evidence>
<evidence type="ECO:0000256" key="9">
    <source>
        <dbReference type="ARBA" id="ARBA00022857"/>
    </source>
</evidence>
<protein>
    <recommendedName>
        <fullName evidence="12">Riboflavin biosynthesis protein RibD</fullName>
    </recommendedName>
    <domain>
        <recommendedName>
            <fullName evidence="12">Diaminohydroxyphosphoribosylaminopyrimidine deaminase</fullName>
            <shortName evidence="12">DRAP deaminase</shortName>
            <ecNumber evidence="12">3.5.4.26</ecNumber>
        </recommendedName>
        <alternativeName>
            <fullName evidence="12">Riboflavin-specific deaminase</fullName>
        </alternativeName>
    </domain>
    <domain>
        <recommendedName>
            <fullName evidence="12">5-amino-6-(5-phosphoribosylamino)uracil reductase</fullName>
            <ecNumber evidence="12">1.1.1.193</ecNumber>
        </recommendedName>
        <alternativeName>
            <fullName evidence="12">HTP reductase</fullName>
        </alternativeName>
    </domain>
</protein>
<sequence length="371" mass="43031">MSTKKDKFTKKDKKYMELALSLAMARHGHTGTNPSVGCVIVKNDEIISIGQTNYNGRPHAEHNAINNSYENLEGSKMYVTLEPCNHLGKTPPCTNLIIKKKIKEVIYSINDIDKKVKGKSFKILKSRNINVKKGLLKKDVGKFYSTYIFNRKNKLPFVIGKIALSKNNIIYSNKIKKITDKHSDKLTHFLRYKSDSIMISYKTLNKDNPKLNCRLSGLEMFSPKRIILDNNLNTKINSYIFNTANKKNTIIFYNNANKHKITLFKKKGIQLIKSDLNKKKYFDLKLALKKLYKFGIRNILVEGGDELSGSFLKNKLFNEFYLFKSRKNLSKLVAYKDFNCFKYLSQNYKNKKKINTLLGKDSITLYKRYYV</sequence>
<comment type="similarity">
    <text evidence="4 12">In the N-terminal section; belongs to the cytidine and deoxycytidylate deaminase family.</text>
</comment>
<evidence type="ECO:0000256" key="1">
    <source>
        <dbReference type="ARBA" id="ARBA00002151"/>
    </source>
</evidence>
<keyword evidence="9 12" id="KW-0521">NADP</keyword>
<comment type="pathway">
    <text evidence="3 12">Cofactor biosynthesis; riboflavin biosynthesis; 5-amino-6-(D-ribitylamino)uracil from GTP: step 3/4.</text>
</comment>
<dbReference type="Proteomes" id="UP001166004">
    <property type="component" value="Unassembled WGS sequence"/>
</dbReference>
<comment type="catalytic activity">
    <reaction evidence="12">
        <text>5-amino-6-(5-phospho-D-ribitylamino)uracil + NADP(+) = 5-amino-6-(5-phospho-D-ribosylamino)uracil + NADPH + H(+)</text>
        <dbReference type="Rhea" id="RHEA:17845"/>
        <dbReference type="ChEBI" id="CHEBI:15378"/>
        <dbReference type="ChEBI" id="CHEBI:57783"/>
        <dbReference type="ChEBI" id="CHEBI:58349"/>
        <dbReference type="ChEBI" id="CHEBI:58421"/>
        <dbReference type="ChEBI" id="CHEBI:58453"/>
        <dbReference type="EC" id="1.1.1.193"/>
    </reaction>
</comment>
<dbReference type="Gene3D" id="3.40.140.10">
    <property type="entry name" value="Cytidine Deaminase, domain 2"/>
    <property type="match status" value="1"/>
</dbReference>
<dbReference type="PANTHER" id="PTHR38011">
    <property type="entry name" value="DIHYDROFOLATE REDUCTASE FAMILY PROTEIN (AFU_ORTHOLOGUE AFUA_8G06820)"/>
    <property type="match status" value="1"/>
</dbReference>
<keyword evidence="12" id="KW-0378">Hydrolase</keyword>
<dbReference type="InterPro" id="IPR016193">
    <property type="entry name" value="Cytidine_deaminase-like"/>
</dbReference>
<evidence type="ECO:0000313" key="15">
    <source>
        <dbReference type="Proteomes" id="UP001166004"/>
    </source>
</evidence>
<comment type="function">
    <text evidence="1 12">Converts 2,5-diamino-6-(ribosylamino)-4(3h)-pyrimidinone 5'-phosphate into 5-amino-6-(ribosylamino)-2,4(1h,3h)-pyrimidinedione 5'-phosphate.</text>
</comment>
<dbReference type="InterPro" id="IPR050765">
    <property type="entry name" value="Riboflavin_Biosynth_HTPR"/>
</dbReference>
<reference evidence="14 15" key="1">
    <citation type="submission" date="2019-07" db="EMBL/GenBank/DDBJ databases">
        <title>SAR11 Genome Evolution.</title>
        <authorList>
            <person name="Giovannoni S."/>
        </authorList>
    </citation>
    <scope>NUCLEOTIDE SEQUENCE [LARGE SCALE GENOMIC DNA]</scope>
    <source>
        <strain evidence="14 15">HTCC9565</strain>
    </source>
</reference>
<dbReference type="SUPFAM" id="SSF53597">
    <property type="entry name" value="Dihydrofolate reductase-like"/>
    <property type="match status" value="1"/>
</dbReference>
<name>A0ABX1T4K3_PELUQ</name>
<evidence type="ECO:0000256" key="8">
    <source>
        <dbReference type="ARBA" id="ARBA00022833"/>
    </source>
</evidence>
<dbReference type="InterPro" id="IPR004794">
    <property type="entry name" value="Eubact_RibD"/>
</dbReference>
<dbReference type="CDD" id="cd01284">
    <property type="entry name" value="Riboflavin_deaminase-reductase"/>
    <property type="match status" value="1"/>
</dbReference>
<dbReference type="PANTHER" id="PTHR38011:SF7">
    <property type="entry name" value="2,5-DIAMINO-6-RIBOSYLAMINO-4(3H)-PYRIMIDINONE 5'-PHOSPHATE REDUCTASE"/>
    <property type="match status" value="1"/>
</dbReference>
<evidence type="ECO:0000256" key="11">
    <source>
        <dbReference type="ARBA" id="ARBA00023268"/>
    </source>
</evidence>
<dbReference type="EC" id="3.5.4.26" evidence="12"/>
<proteinExistence type="inferred from homology"/>
<evidence type="ECO:0000256" key="7">
    <source>
        <dbReference type="ARBA" id="ARBA00022723"/>
    </source>
</evidence>
<keyword evidence="6 12" id="KW-0686">Riboflavin biosynthesis</keyword>
<dbReference type="InterPro" id="IPR002125">
    <property type="entry name" value="CMP_dCMP_dom"/>
</dbReference>
<dbReference type="PIRSF" id="PIRSF006769">
    <property type="entry name" value="RibD"/>
    <property type="match status" value="1"/>
</dbReference>
<evidence type="ECO:0000256" key="3">
    <source>
        <dbReference type="ARBA" id="ARBA00004910"/>
    </source>
</evidence>
<feature type="domain" description="CMP/dCMP-type deaminase" evidence="13">
    <location>
        <begin position="10"/>
        <end position="124"/>
    </location>
</feature>
<dbReference type="RefSeq" id="WP_169036467.1">
    <property type="nucleotide sequence ID" value="NZ_LANA01000002.1"/>
</dbReference>
<accession>A0ABX1T4K3</accession>
<evidence type="ECO:0000256" key="2">
    <source>
        <dbReference type="ARBA" id="ARBA00004882"/>
    </source>
</evidence>
<dbReference type="EC" id="1.1.1.193" evidence="12"/>
<keyword evidence="8 12" id="KW-0862">Zinc</keyword>
<comment type="caution">
    <text evidence="14">The sequence shown here is derived from an EMBL/GenBank/DDBJ whole genome shotgun (WGS) entry which is preliminary data.</text>
</comment>
<comment type="cofactor">
    <cofactor evidence="12">
        <name>Zn(2+)</name>
        <dbReference type="ChEBI" id="CHEBI:29105"/>
    </cofactor>
    <text evidence="12">Binds 1 zinc ion.</text>
</comment>
<dbReference type="Pfam" id="PF00383">
    <property type="entry name" value="dCMP_cyt_deam_1"/>
    <property type="match status" value="1"/>
</dbReference>
<gene>
    <name evidence="14" type="ORF">VP91_00011230</name>
</gene>
<evidence type="ECO:0000259" key="13">
    <source>
        <dbReference type="PROSITE" id="PS51747"/>
    </source>
</evidence>
<dbReference type="NCBIfam" id="TIGR00326">
    <property type="entry name" value="eubact_ribD"/>
    <property type="match status" value="1"/>
</dbReference>
<organism evidence="14 15">
    <name type="scientific">Pelagibacter ubique</name>
    <dbReference type="NCBI Taxonomy" id="198252"/>
    <lineage>
        <taxon>Bacteria</taxon>
        <taxon>Pseudomonadati</taxon>
        <taxon>Pseudomonadota</taxon>
        <taxon>Alphaproteobacteria</taxon>
        <taxon>Candidatus Pelagibacterales</taxon>
        <taxon>Candidatus Pelagibacteraceae</taxon>
        <taxon>Candidatus Pelagibacter</taxon>
    </lineage>
</organism>
<comment type="catalytic activity">
    <reaction evidence="12">
        <text>2,5-diamino-6-hydroxy-4-(5-phosphoribosylamino)-pyrimidine + H2O + H(+) = 5-amino-6-(5-phospho-D-ribosylamino)uracil + NH4(+)</text>
        <dbReference type="Rhea" id="RHEA:21868"/>
        <dbReference type="ChEBI" id="CHEBI:15377"/>
        <dbReference type="ChEBI" id="CHEBI:15378"/>
        <dbReference type="ChEBI" id="CHEBI:28938"/>
        <dbReference type="ChEBI" id="CHEBI:58453"/>
        <dbReference type="ChEBI" id="CHEBI:58614"/>
        <dbReference type="EC" id="3.5.4.26"/>
    </reaction>
</comment>
<dbReference type="PROSITE" id="PS00903">
    <property type="entry name" value="CYT_DCMP_DEAMINASES_1"/>
    <property type="match status" value="1"/>
</dbReference>
<dbReference type="EMBL" id="LANA01000002">
    <property type="protein sequence ID" value="NMN67968.1"/>
    <property type="molecule type" value="Genomic_DNA"/>
</dbReference>
<dbReference type="InterPro" id="IPR024072">
    <property type="entry name" value="DHFR-like_dom_sf"/>
</dbReference>
<dbReference type="Pfam" id="PF01872">
    <property type="entry name" value="RibD_C"/>
    <property type="match status" value="1"/>
</dbReference>
<evidence type="ECO:0000313" key="14">
    <source>
        <dbReference type="EMBL" id="NMN67968.1"/>
    </source>
</evidence>
<evidence type="ECO:0000256" key="4">
    <source>
        <dbReference type="ARBA" id="ARBA00005259"/>
    </source>
</evidence>
<dbReference type="InterPro" id="IPR016192">
    <property type="entry name" value="APOBEC/CMP_deaminase_Zn-bd"/>
</dbReference>
<keyword evidence="11" id="KW-0511">Multifunctional enzyme</keyword>
<evidence type="ECO:0000256" key="5">
    <source>
        <dbReference type="ARBA" id="ARBA00007417"/>
    </source>
</evidence>
<keyword evidence="10 12" id="KW-0560">Oxidoreductase</keyword>
<dbReference type="Gene3D" id="3.40.430.10">
    <property type="entry name" value="Dihydrofolate Reductase, subunit A"/>
    <property type="match status" value="1"/>
</dbReference>